<evidence type="ECO:0000256" key="10">
    <source>
        <dbReference type="ARBA" id="ARBA00023136"/>
    </source>
</evidence>
<dbReference type="InterPro" id="IPR008271">
    <property type="entry name" value="Ser/Thr_kinase_AS"/>
</dbReference>
<proteinExistence type="predicted"/>
<dbReference type="GO" id="GO:0005509">
    <property type="term" value="F:calcium ion binding"/>
    <property type="evidence" value="ECO:0007669"/>
    <property type="project" value="InterPro"/>
</dbReference>
<evidence type="ECO:0000313" key="18">
    <source>
        <dbReference type="EMBL" id="CAI0451177.1"/>
    </source>
</evidence>
<evidence type="ECO:0000256" key="3">
    <source>
        <dbReference type="ARBA" id="ARBA00022679"/>
    </source>
</evidence>
<dbReference type="PROSITE" id="PS00108">
    <property type="entry name" value="PROTEIN_KINASE_ST"/>
    <property type="match status" value="1"/>
</dbReference>
<evidence type="ECO:0000256" key="8">
    <source>
        <dbReference type="ARBA" id="ARBA00022840"/>
    </source>
</evidence>
<evidence type="ECO:0000256" key="11">
    <source>
        <dbReference type="ARBA" id="ARBA00023157"/>
    </source>
</evidence>
<dbReference type="GO" id="GO:0030247">
    <property type="term" value="F:polysaccharide binding"/>
    <property type="evidence" value="ECO:0007669"/>
    <property type="project" value="InterPro"/>
</dbReference>
<dbReference type="InterPro" id="IPR049883">
    <property type="entry name" value="NOTCH1_EGF-like"/>
</dbReference>
<dbReference type="PROSITE" id="PS01187">
    <property type="entry name" value="EGF_CA"/>
    <property type="match status" value="1"/>
</dbReference>
<evidence type="ECO:0000256" key="4">
    <source>
        <dbReference type="ARBA" id="ARBA00022692"/>
    </source>
</evidence>
<dbReference type="SMART" id="SM00220">
    <property type="entry name" value="S_TKc"/>
    <property type="match status" value="1"/>
</dbReference>
<keyword evidence="3" id="KW-0808">Transferase</keyword>
<dbReference type="FunFam" id="3.30.200.20:FF:000043">
    <property type="entry name" value="Wall-associated receptor kinase 2"/>
    <property type="match status" value="1"/>
</dbReference>
<evidence type="ECO:0000256" key="16">
    <source>
        <dbReference type="SAM" id="SignalP"/>
    </source>
</evidence>
<feature type="transmembrane region" description="Helical" evidence="15">
    <location>
        <begin position="351"/>
        <end position="373"/>
    </location>
</feature>
<dbReference type="InterPro" id="IPR000719">
    <property type="entry name" value="Prot_kinase_dom"/>
</dbReference>
<evidence type="ECO:0000256" key="5">
    <source>
        <dbReference type="ARBA" id="ARBA00022729"/>
    </source>
</evidence>
<dbReference type="GO" id="GO:0005524">
    <property type="term" value="F:ATP binding"/>
    <property type="evidence" value="ECO:0007669"/>
    <property type="project" value="UniProtKB-KW"/>
</dbReference>
<dbReference type="InterPro" id="IPR013695">
    <property type="entry name" value="WAK"/>
</dbReference>
<comment type="caution">
    <text evidence="18">The sequence shown here is derived from an EMBL/GenBank/DDBJ whole genome shotgun (WGS) entry which is preliminary data.</text>
</comment>
<dbReference type="PROSITE" id="PS50011">
    <property type="entry name" value="PROTEIN_KINASE_DOM"/>
    <property type="match status" value="1"/>
</dbReference>
<feature type="signal peptide" evidence="16">
    <location>
        <begin position="1"/>
        <end position="24"/>
    </location>
</feature>
<keyword evidence="9 15" id="KW-1133">Transmembrane helix</keyword>
<comment type="catalytic activity">
    <reaction evidence="14">
        <text>L-threonyl-[protein] + ATP = O-phospho-L-threonyl-[protein] + ADP + H(+)</text>
        <dbReference type="Rhea" id="RHEA:46608"/>
        <dbReference type="Rhea" id="RHEA-COMP:11060"/>
        <dbReference type="Rhea" id="RHEA-COMP:11605"/>
        <dbReference type="ChEBI" id="CHEBI:15378"/>
        <dbReference type="ChEBI" id="CHEBI:30013"/>
        <dbReference type="ChEBI" id="CHEBI:30616"/>
        <dbReference type="ChEBI" id="CHEBI:61977"/>
        <dbReference type="ChEBI" id="CHEBI:456216"/>
    </reaction>
</comment>
<dbReference type="PANTHER" id="PTHR27005:SF335">
    <property type="entry name" value="PROTEIN KINASE DOMAIN-CONTAINING PROTEIN"/>
    <property type="match status" value="1"/>
</dbReference>
<keyword evidence="2" id="KW-0723">Serine/threonine-protein kinase</keyword>
<evidence type="ECO:0000256" key="1">
    <source>
        <dbReference type="ARBA" id="ARBA00004479"/>
    </source>
</evidence>
<keyword evidence="12" id="KW-0325">Glycoprotein</keyword>
<keyword evidence="4 15" id="KW-0812">Transmembrane</keyword>
<feature type="domain" description="Protein kinase" evidence="17">
    <location>
        <begin position="427"/>
        <end position="708"/>
    </location>
</feature>
<dbReference type="GO" id="GO:0004674">
    <property type="term" value="F:protein serine/threonine kinase activity"/>
    <property type="evidence" value="ECO:0007669"/>
    <property type="project" value="UniProtKB-KW"/>
</dbReference>
<dbReference type="InterPro" id="IPR025287">
    <property type="entry name" value="WAK_GUB"/>
</dbReference>
<dbReference type="Pfam" id="PF13947">
    <property type="entry name" value="GUB_WAK_bind"/>
    <property type="match status" value="1"/>
</dbReference>
<evidence type="ECO:0000313" key="19">
    <source>
        <dbReference type="Proteomes" id="UP001154282"/>
    </source>
</evidence>
<keyword evidence="19" id="KW-1185">Reference proteome</keyword>
<dbReference type="SUPFAM" id="SSF56112">
    <property type="entry name" value="Protein kinase-like (PK-like)"/>
    <property type="match status" value="1"/>
</dbReference>
<dbReference type="GO" id="GO:0007166">
    <property type="term" value="P:cell surface receptor signaling pathway"/>
    <property type="evidence" value="ECO:0007669"/>
    <property type="project" value="InterPro"/>
</dbReference>
<keyword evidence="5 16" id="KW-0732">Signal</keyword>
<dbReference type="AlphaFoldDB" id="A0AAV0MXZ3"/>
<keyword evidence="11" id="KW-1015">Disulfide bond</keyword>
<sequence length="745" mass="83917">MLSLLRPIPLLLLLQLATMAAAAAQSEPLGRRGCPTQCGNVTIPFPFGMGPGCYLESRFQILCNQTLNNPPKPFLTKPYLEVLQISVSNNTIQTLFPTLTHCGNQTTRKQRRVTVDLSGGPFVLSHLQNRFSAVGCGNLALMSLRQSAVCGCFSICDRTRDLSEPIRRSCSGIDCCEIKIPSRLQVFNVSFDGTRGRGRKLKLGECKSAYLVDKRWMEDSNSTPDVLGQRKFIPVLLKWMVDKKHYRLIAWPRRTGGGSSDQQQVSTHYCNFSNFTARLLTRKREIFQCSCRNGFQGNPYLNEGCQDIDECEDSHNPCAQQNKVCINLKGSFRCSSYKVPKFLGKQDSRNVILLGVTLGFSLLLPLFGVWWLYKALKRRKKKKLKQKFFKRNGGLLLQKQLSSGESGVVQKLRLFTSKELEKATNNYNVSRLLGQGAQGTVYKGMLDDGIIVAVKKSMILDGGKLKQFINEVVILSQINHRNVVKLLGCCLETEVPLLVYEFIPNGTLHQFLHSQTEEELVLTWEKRLRIAAEVSGALSYLHSAACVPIYHRDVKSTNILLDAKYRAKVADFGTSRSINVDQTHLTTRVEGTFGYMDPEYYQSSHYTEKSDVYSFGVVLFEMLTRKKPVCSNDSGEVMSHITSFILTPEEEDDELLGMIDPQVMKEANRDDVMVIARLTKKCLSLTGKDRPTMKEVTMVLEGIPKESLGNGVDVEYDKNYAIERQETTCIEHLRFRSNISMLDTS</sequence>
<keyword evidence="6" id="KW-0547">Nucleotide-binding</keyword>
<evidence type="ECO:0000256" key="12">
    <source>
        <dbReference type="ARBA" id="ARBA00023180"/>
    </source>
</evidence>
<evidence type="ECO:0000256" key="7">
    <source>
        <dbReference type="ARBA" id="ARBA00022777"/>
    </source>
</evidence>
<dbReference type="InterPro" id="IPR018097">
    <property type="entry name" value="EGF_Ca-bd_CS"/>
</dbReference>
<dbReference type="Pfam" id="PF08488">
    <property type="entry name" value="WAK"/>
    <property type="match status" value="1"/>
</dbReference>
<dbReference type="InterPro" id="IPR011009">
    <property type="entry name" value="Kinase-like_dom_sf"/>
</dbReference>
<evidence type="ECO:0000259" key="17">
    <source>
        <dbReference type="PROSITE" id="PS50011"/>
    </source>
</evidence>
<dbReference type="Gene3D" id="2.10.25.10">
    <property type="entry name" value="Laminin"/>
    <property type="match status" value="2"/>
</dbReference>
<evidence type="ECO:0000256" key="6">
    <source>
        <dbReference type="ARBA" id="ARBA00022741"/>
    </source>
</evidence>
<dbReference type="FunFam" id="1.10.510.10:FF:000084">
    <property type="entry name" value="Wall-associated receptor kinase 2"/>
    <property type="match status" value="1"/>
</dbReference>
<dbReference type="PANTHER" id="PTHR27005">
    <property type="entry name" value="WALL-ASSOCIATED RECEPTOR KINASE-LIKE 21"/>
    <property type="match status" value="1"/>
</dbReference>
<dbReference type="GO" id="GO:0005886">
    <property type="term" value="C:plasma membrane"/>
    <property type="evidence" value="ECO:0007669"/>
    <property type="project" value="TreeGrafter"/>
</dbReference>
<comment type="catalytic activity">
    <reaction evidence="13">
        <text>L-seryl-[protein] + ATP = O-phospho-L-seryl-[protein] + ADP + H(+)</text>
        <dbReference type="Rhea" id="RHEA:17989"/>
        <dbReference type="Rhea" id="RHEA-COMP:9863"/>
        <dbReference type="Rhea" id="RHEA-COMP:11604"/>
        <dbReference type="ChEBI" id="CHEBI:15378"/>
        <dbReference type="ChEBI" id="CHEBI:29999"/>
        <dbReference type="ChEBI" id="CHEBI:30616"/>
        <dbReference type="ChEBI" id="CHEBI:83421"/>
        <dbReference type="ChEBI" id="CHEBI:456216"/>
    </reaction>
</comment>
<feature type="chain" id="PRO_5043460312" description="Protein kinase domain-containing protein" evidence="16">
    <location>
        <begin position="25"/>
        <end position="745"/>
    </location>
</feature>
<organism evidence="18 19">
    <name type="scientific">Linum tenue</name>
    <dbReference type="NCBI Taxonomy" id="586396"/>
    <lineage>
        <taxon>Eukaryota</taxon>
        <taxon>Viridiplantae</taxon>
        <taxon>Streptophyta</taxon>
        <taxon>Embryophyta</taxon>
        <taxon>Tracheophyta</taxon>
        <taxon>Spermatophyta</taxon>
        <taxon>Magnoliopsida</taxon>
        <taxon>eudicotyledons</taxon>
        <taxon>Gunneridae</taxon>
        <taxon>Pentapetalae</taxon>
        <taxon>rosids</taxon>
        <taxon>fabids</taxon>
        <taxon>Malpighiales</taxon>
        <taxon>Linaceae</taxon>
        <taxon>Linum</taxon>
    </lineage>
</organism>
<dbReference type="Gene3D" id="1.10.510.10">
    <property type="entry name" value="Transferase(Phosphotransferase) domain 1"/>
    <property type="match status" value="1"/>
</dbReference>
<keyword evidence="10 15" id="KW-0472">Membrane</keyword>
<evidence type="ECO:0000256" key="13">
    <source>
        <dbReference type="ARBA" id="ARBA00047558"/>
    </source>
</evidence>
<dbReference type="EMBL" id="CAMGYJ010000007">
    <property type="protein sequence ID" value="CAI0451177.1"/>
    <property type="molecule type" value="Genomic_DNA"/>
</dbReference>
<protein>
    <recommendedName>
        <fullName evidence="17">Protein kinase domain-containing protein</fullName>
    </recommendedName>
</protein>
<evidence type="ECO:0000256" key="15">
    <source>
        <dbReference type="SAM" id="Phobius"/>
    </source>
</evidence>
<evidence type="ECO:0000256" key="9">
    <source>
        <dbReference type="ARBA" id="ARBA00022989"/>
    </source>
</evidence>
<evidence type="ECO:0000256" key="2">
    <source>
        <dbReference type="ARBA" id="ARBA00022527"/>
    </source>
</evidence>
<dbReference type="Gene3D" id="3.30.200.20">
    <property type="entry name" value="Phosphorylase Kinase, domain 1"/>
    <property type="match status" value="1"/>
</dbReference>
<gene>
    <name evidence="18" type="ORF">LITE_LOCUS30780</name>
</gene>
<dbReference type="CDD" id="cd00054">
    <property type="entry name" value="EGF_CA"/>
    <property type="match status" value="1"/>
</dbReference>
<dbReference type="Pfam" id="PF07645">
    <property type="entry name" value="EGF_CA"/>
    <property type="match status" value="1"/>
</dbReference>
<keyword evidence="8" id="KW-0067">ATP-binding</keyword>
<evidence type="ECO:0000256" key="14">
    <source>
        <dbReference type="ARBA" id="ARBA00047951"/>
    </source>
</evidence>
<dbReference type="InterPro" id="IPR045274">
    <property type="entry name" value="WAK-like"/>
</dbReference>
<keyword evidence="7" id="KW-0418">Kinase</keyword>
<dbReference type="Pfam" id="PF00069">
    <property type="entry name" value="Pkinase"/>
    <property type="match status" value="1"/>
</dbReference>
<reference evidence="18" key="1">
    <citation type="submission" date="2022-08" db="EMBL/GenBank/DDBJ databases">
        <authorList>
            <person name="Gutierrez-Valencia J."/>
        </authorList>
    </citation>
    <scope>NUCLEOTIDE SEQUENCE</scope>
</reference>
<name>A0AAV0MXZ3_9ROSI</name>
<accession>A0AAV0MXZ3</accession>
<dbReference type="Proteomes" id="UP001154282">
    <property type="component" value="Unassembled WGS sequence"/>
</dbReference>
<comment type="subcellular location">
    <subcellularLocation>
        <location evidence="1">Membrane</location>
        <topology evidence="1">Single-pass type I membrane protein</topology>
    </subcellularLocation>
</comment>